<dbReference type="SUPFAM" id="SSF55846">
    <property type="entry name" value="N-acetylmuramoyl-L-alanine amidase-like"/>
    <property type="match status" value="1"/>
</dbReference>
<feature type="domain" description="Peptidoglycan recognition protein family" evidence="3">
    <location>
        <begin position="62"/>
        <end position="197"/>
    </location>
</feature>
<evidence type="ECO:0000256" key="1">
    <source>
        <dbReference type="ARBA" id="ARBA00007553"/>
    </source>
</evidence>
<dbReference type="GO" id="GO:0008270">
    <property type="term" value="F:zinc ion binding"/>
    <property type="evidence" value="ECO:0007669"/>
    <property type="project" value="InterPro"/>
</dbReference>
<accession>A0A1G5HD48</accession>
<feature type="domain" description="N-acetylmuramoyl-L-alanine amidase" evidence="2">
    <location>
        <begin position="63"/>
        <end position="203"/>
    </location>
</feature>
<dbReference type="InterPro" id="IPR002502">
    <property type="entry name" value="Amidase_domain"/>
</dbReference>
<evidence type="ECO:0000313" key="5">
    <source>
        <dbReference type="Proteomes" id="UP000199502"/>
    </source>
</evidence>
<dbReference type="PANTHER" id="PTHR11022:SF41">
    <property type="entry name" value="PEPTIDOGLYCAN-RECOGNITION PROTEIN LC-RELATED"/>
    <property type="match status" value="1"/>
</dbReference>
<dbReference type="GO" id="GO:0009253">
    <property type="term" value="P:peptidoglycan catabolic process"/>
    <property type="evidence" value="ECO:0007669"/>
    <property type="project" value="InterPro"/>
</dbReference>
<evidence type="ECO:0000259" key="3">
    <source>
        <dbReference type="SMART" id="SM00701"/>
    </source>
</evidence>
<dbReference type="CDD" id="cd06583">
    <property type="entry name" value="PGRP"/>
    <property type="match status" value="1"/>
</dbReference>
<name>A0A1G5HD48_9RHOB</name>
<evidence type="ECO:0000259" key="2">
    <source>
        <dbReference type="SMART" id="SM00644"/>
    </source>
</evidence>
<protein>
    <submittedName>
        <fullName evidence="4">N-acetylmuramoyl-L-alanine amidase</fullName>
    </submittedName>
</protein>
<reference evidence="4 5" key="1">
    <citation type="submission" date="2016-10" db="EMBL/GenBank/DDBJ databases">
        <authorList>
            <person name="de Groot N.N."/>
        </authorList>
    </citation>
    <scope>NUCLEOTIDE SEQUENCE [LARGE SCALE GENOMIC DNA]</scope>
    <source>
        <strain evidence="4 5">CGMCC 1.8925</strain>
    </source>
</reference>
<organism evidence="4 5">
    <name type="scientific">Paracoccus tibetensis</name>
    <dbReference type="NCBI Taxonomy" id="336292"/>
    <lineage>
        <taxon>Bacteria</taxon>
        <taxon>Pseudomonadati</taxon>
        <taxon>Pseudomonadota</taxon>
        <taxon>Alphaproteobacteria</taxon>
        <taxon>Rhodobacterales</taxon>
        <taxon>Paracoccaceae</taxon>
        <taxon>Paracoccus</taxon>
    </lineage>
</organism>
<dbReference type="Gene3D" id="3.40.80.10">
    <property type="entry name" value="Peptidoglycan recognition protein-like"/>
    <property type="match status" value="1"/>
</dbReference>
<dbReference type="PANTHER" id="PTHR11022">
    <property type="entry name" value="PEPTIDOGLYCAN RECOGNITION PROTEIN"/>
    <property type="match status" value="1"/>
</dbReference>
<evidence type="ECO:0000313" key="4">
    <source>
        <dbReference type="EMBL" id="SCY61260.1"/>
    </source>
</evidence>
<dbReference type="InterPro" id="IPR036505">
    <property type="entry name" value="Amidase/PGRP_sf"/>
</dbReference>
<comment type="similarity">
    <text evidence="1">Belongs to the N-acetylmuramoyl-L-alanine amidase 2 family.</text>
</comment>
<sequence length="212" mass="22707">MTREPTRLIQTGLAALGYDVGRAGADGLVGPDTLAAGRAWLAAGGKAAMAPVAPPPPSKPTGAMIYQGAARYPVREIIVHCAATRADWMAGRALSEKVAEIRRWHLANGWNDIGYHHIIDRDGSTARGRAETVIGSHTLGKNSGTIGICLLGGHGSAETDRFLDHFTPEQDRVLRQMIASIGLRTQIQRVSGHNEYAAKACPGFNVPLWLKR</sequence>
<dbReference type="EMBL" id="FMVT01000006">
    <property type="protein sequence ID" value="SCY61260.1"/>
    <property type="molecule type" value="Genomic_DNA"/>
</dbReference>
<dbReference type="InterPro" id="IPR015510">
    <property type="entry name" value="PGRP"/>
</dbReference>
<keyword evidence="5" id="KW-1185">Reference proteome</keyword>
<dbReference type="AlphaFoldDB" id="A0A1G5HD48"/>
<dbReference type="GO" id="GO:0008745">
    <property type="term" value="F:N-acetylmuramoyl-L-alanine amidase activity"/>
    <property type="evidence" value="ECO:0007669"/>
    <property type="project" value="InterPro"/>
</dbReference>
<dbReference type="SMART" id="SM00701">
    <property type="entry name" value="PGRP"/>
    <property type="match status" value="1"/>
</dbReference>
<dbReference type="SMART" id="SM00644">
    <property type="entry name" value="Ami_2"/>
    <property type="match status" value="1"/>
</dbReference>
<gene>
    <name evidence="4" type="ORF">SAMN05660710_02095</name>
</gene>
<dbReference type="STRING" id="336292.SAMN05660710_02095"/>
<dbReference type="InterPro" id="IPR006619">
    <property type="entry name" value="PGRP_domain_met/bac"/>
</dbReference>
<dbReference type="Proteomes" id="UP000199502">
    <property type="component" value="Unassembled WGS sequence"/>
</dbReference>
<dbReference type="Pfam" id="PF01510">
    <property type="entry name" value="Amidase_2"/>
    <property type="match status" value="1"/>
</dbReference>
<proteinExistence type="inferred from homology"/>